<organism evidence="1 2">
    <name type="scientific">Kingella bonacorsii</name>
    <dbReference type="NCBI Taxonomy" id="2796361"/>
    <lineage>
        <taxon>Bacteria</taxon>
        <taxon>Pseudomonadati</taxon>
        <taxon>Pseudomonadota</taxon>
        <taxon>Betaproteobacteria</taxon>
        <taxon>Neisseriales</taxon>
        <taxon>Neisseriaceae</taxon>
        <taxon>Kingella</taxon>
    </lineage>
</organism>
<name>A0ABS1BV19_9NEIS</name>
<dbReference type="RefSeq" id="WP_200523119.1">
    <property type="nucleotide sequence ID" value="NZ_JAEHNZ010000004.1"/>
</dbReference>
<sequence>MNALFGDEPSPLHFIFQAAFGFCQGFSLKDKSRLIWNGKGSLKPAPPFSDCRLNSGLQTFTASPQSL</sequence>
<evidence type="ECO:0000313" key="2">
    <source>
        <dbReference type="Proteomes" id="UP000614058"/>
    </source>
</evidence>
<accession>A0ABS1BV19</accession>
<protein>
    <submittedName>
        <fullName evidence="1">Uncharacterized protein</fullName>
    </submittedName>
</protein>
<gene>
    <name evidence="1" type="ORF">JDW22_11150</name>
</gene>
<proteinExistence type="predicted"/>
<dbReference type="EMBL" id="JAEHNZ010000004">
    <property type="protein sequence ID" value="MBK0397117.1"/>
    <property type="molecule type" value="Genomic_DNA"/>
</dbReference>
<evidence type="ECO:0000313" key="1">
    <source>
        <dbReference type="EMBL" id="MBK0397117.1"/>
    </source>
</evidence>
<comment type="caution">
    <text evidence="1">The sequence shown here is derived from an EMBL/GenBank/DDBJ whole genome shotgun (WGS) entry which is preliminary data.</text>
</comment>
<reference evidence="1 2" key="1">
    <citation type="journal article" date="2021" name="Pathogens">
        <title>Isolation and Characterization of Kingella bonacorsii sp. nov., A Novel Kingella Species Detected in a Stable Periodontitis Subject.</title>
        <authorList>
            <person name="Antezack A."/>
            <person name="Boxberger M."/>
            <person name="Rolland C."/>
            <person name="Monnet-Corti V."/>
            <person name="La Scola B."/>
        </authorList>
    </citation>
    <scope>NUCLEOTIDE SEQUENCE [LARGE SCALE GENOMIC DNA]</scope>
    <source>
        <strain evidence="1 2">Marseille-Q4569</strain>
    </source>
</reference>
<dbReference type="Proteomes" id="UP000614058">
    <property type="component" value="Unassembled WGS sequence"/>
</dbReference>
<keyword evidence="2" id="KW-1185">Reference proteome</keyword>